<reference evidence="1" key="1">
    <citation type="submission" date="2020-02" db="EMBL/GenBank/DDBJ databases">
        <authorList>
            <person name="Meier V. D."/>
        </authorList>
    </citation>
    <scope>NUCLEOTIDE SEQUENCE</scope>
    <source>
        <strain evidence="1">AVDCRST_MAG18</strain>
    </source>
</reference>
<protein>
    <submittedName>
        <fullName evidence="1">Uncharacterized protein</fullName>
    </submittedName>
</protein>
<organism evidence="1">
    <name type="scientific">uncultured Thermomicrobiales bacterium</name>
    <dbReference type="NCBI Taxonomy" id="1645740"/>
    <lineage>
        <taxon>Bacteria</taxon>
        <taxon>Pseudomonadati</taxon>
        <taxon>Thermomicrobiota</taxon>
        <taxon>Thermomicrobia</taxon>
        <taxon>Thermomicrobiales</taxon>
        <taxon>environmental samples</taxon>
    </lineage>
</organism>
<dbReference type="AlphaFoldDB" id="A0A6J4VEY2"/>
<proteinExistence type="predicted"/>
<evidence type="ECO:0000313" key="1">
    <source>
        <dbReference type="EMBL" id="CAA9574428.1"/>
    </source>
</evidence>
<sequence length="174" mass="19222">MTISQHPTDQLIRELIDRERLATESEIAAIVARMVSAPFEPRTIAVPTDLQGVTYLTQTLDRRAPSLDIHLAKRVVSERQWTYGTTVVQYLADLRRAIQLPSARLLAYVRRGGYIAGVIVPTASVLTPTQLGLGALPFLLVIYSVDRGIIVSGYQIFALGQAGIPREARWLNGQ</sequence>
<dbReference type="EMBL" id="CADCWN010000179">
    <property type="protein sequence ID" value="CAA9574428.1"/>
    <property type="molecule type" value="Genomic_DNA"/>
</dbReference>
<accession>A0A6J4VEY2</accession>
<name>A0A6J4VEY2_9BACT</name>
<gene>
    <name evidence="1" type="ORF">AVDCRST_MAG18-2375</name>
</gene>